<keyword evidence="5" id="KW-0653">Protein transport</keyword>
<feature type="coiled-coil region" evidence="9">
    <location>
        <begin position="55"/>
        <end position="82"/>
    </location>
</feature>
<dbReference type="GO" id="GO:0000149">
    <property type="term" value="F:SNARE binding"/>
    <property type="evidence" value="ECO:0007669"/>
    <property type="project" value="TreeGrafter"/>
</dbReference>
<protein>
    <recommendedName>
        <fullName evidence="11">Vesicle transport v-SNARE N-terminal domain-containing protein</fullName>
    </recommendedName>
</protein>
<evidence type="ECO:0000256" key="7">
    <source>
        <dbReference type="ARBA" id="ARBA00023054"/>
    </source>
</evidence>
<evidence type="ECO:0000256" key="10">
    <source>
        <dbReference type="SAM" id="Phobius"/>
    </source>
</evidence>
<accession>A0A6B2LFS7</accession>
<dbReference type="PANTHER" id="PTHR21230:SF26">
    <property type="entry name" value="VESICLE TRANSPORT THROUGH INTERACTION WITH T-SNARES HOMOLOG 1A"/>
    <property type="match status" value="1"/>
</dbReference>
<dbReference type="GO" id="GO:0031902">
    <property type="term" value="C:late endosome membrane"/>
    <property type="evidence" value="ECO:0007669"/>
    <property type="project" value="TreeGrafter"/>
</dbReference>
<name>A0A6B2LFS7_9EUKA</name>
<evidence type="ECO:0000256" key="1">
    <source>
        <dbReference type="ARBA" id="ARBA00004211"/>
    </source>
</evidence>
<dbReference type="EMBL" id="GIBP01006950">
    <property type="protein sequence ID" value="NDV35919.1"/>
    <property type="molecule type" value="Transcribed_RNA"/>
</dbReference>
<evidence type="ECO:0000256" key="5">
    <source>
        <dbReference type="ARBA" id="ARBA00022927"/>
    </source>
</evidence>
<reference evidence="12" key="1">
    <citation type="journal article" date="2020" name="J. Eukaryot. Microbiol.">
        <title>De novo Sequencing, Assembly and Annotation of the Transcriptome for the Free-Living Testate Amoeba Arcella intermedia.</title>
        <authorList>
            <person name="Ribeiro G.M."/>
            <person name="Porfirio-Sousa A.L."/>
            <person name="Maurer-Alcala X.X."/>
            <person name="Katz L.A."/>
            <person name="Lahr D.J.G."/>
        </authorList>
    </citation>
    <scope>NUCLEOTIDE SEQUENCE</scope>
</reference>
<evidence type="ECO:0000259" key="11">
    <source>
        <dbReference type="Pfam" id="PF05008"/>
    </source>
</evidence>
<evidence type="ECO:0000256" key="3">
    <source>
        <dbReference type="ARBA" id="ARBA00022448"/>
    </source>
</evidence>
<organism evidence="12">
    <name type="scientific">Arcella intermedia</name>
    <dbReference type="NCBI Taxonomy" id="1963864"/>
    <lineage>
        <taxon>Eukaryota</taxon>
        <taxon>Amoebozoa</taxon>
        <taxon>Tubulinea</taxon>
        <taxon>Elardia</taxon>
        <taxon>Arcellinida</taxon>
        <taxon>Sphaerothecina</taxon>
        <taxon>Arcellidae</taxon>
        <taxon>Arcella</taxon>
    </lineage>
</organism>
<comment type="similarity">
    <text evidence="2">Belongs to the VTI1 family.</text>
</comment>
<evidence type="ECO:0000256" key="8">
    <source>
        <dbReference type="ARBA" id="ARBA00023136"/>
    </source>
</evidence>
<feature type="domain" description="Vesicle transport v-SNARE N-terminal" evidence="11">
    <location>
        <begin position="5"/>
        <end position="78"/>
    </location>
</feature>
<dbReference type="InterPro" id="IPR038407">
    <property type="entry name" value="v-SNARE_N_sf"/>
</dbReference>
<comment type="subcellular location">
    <subcellularLocation>
        <location evidence="1">Membrane</location>
        <topology evidence="1">Single-pass type IV membrane protein</topology>
    </subcellularLocation>
</comment>
<feature type="transmembrane region" description="Helical" evidence="10">
    <location>
        <begin position="189"/>
        <end position="208"/>
    </location>
</feature>
<dbReference type="GO" id="GO:0031201">
    <property type="term" value="C:SNARE complex"/>
    <property type="evidence" value="ECO:0007669"/>
    <property type="project" value="TreeGrafter"/>
</dbReference>
<evidence type="ECO:0000313" key="12">
    <source>
        <dbReference type="EMBL" id="NDV35919.1"/>
    </source>
</evidence>
<dbReference type="SUPFAM" id="SSF47661">
    <property type="entry name" value="t-snare proteins"/>
    <property type="match status" value="1"/>
</dbReference>
<sequence>MKVMNGAREKIQLIHTLAGTSRQKNIMEVKKLFNEARELIGLMNSAIVSSGTTERMEYKKLIEGYGQALENLKKELQVAEGKSRMDDRGRILNYNPENGEYEPTPLASRGESAQEMMRNTTQILHDVERTGSGTVQSGADVLVELEKQREILAQSRFTLQNLTANLVKARGIMNDIWTNMTLTGIVKGLIILVLLVSCFCVVYFRFIWVPEKIINVLPPSPPVVNKTSTI</sequence>
<keyword evidence="7 9" id="KW-0175">Coiled coil</keyword>
<evidence type="ECO:0000256" key="2">
    <source>
        <dbReference type="ARBA" id="ARBA00006108"/>
    </source>
</evidence>
<dbReference type="Gene3D" id="1.20.58.400">
    <property type="entry name" value="t-snare proteins"/>
    <property type="match status" value="1"/>
</dbReference>
<dbReference type="InterPro" id="IPR010989">
    <property type="entry name" value="SNARE"/>
</dbReference>
<dbReference type="Gene3D" id="1.20.5.110">
    <property type="match status" value="1"/>
</dbReference>
<dbReference type="GO" id="GO:0006906">
    <property type="term" value="P:vesicle fusion"/>
    <property type="evidence" value="ECO:0007669"/>
    <property type="project" value="TreeGrafter"/>
</dbReference>
<evidence type="ECO:0000256" key="6">
    <source>
        <dbReference type="ARBA" id="ARBA00022989"/>
    </source>
</evidence>
<keyword evidence="8 10" id="KW-0472">Membrane</keyword>
<proteinExistence type="inferred from homology"/>
<dbReference type="GO" id="GO:0006886">
    <property type="term" value="P:intracellular protein transport"/>
    <property type="evidence" value="ECO:0007669"/>
    <property type="project" value="InterPro"/>
</dbReference>
<keyword evidence="3" id="KW-0813">Transport</keyword>
<dbReference type="GO" id="GO:0012507">
    <property type="term" value="C:ER to Golgi transport vesicle membrane"/>
    <property type="evidence" value="ECO:0007669"/>
    <property type="project" value="TreeGrafter"/>
</dbReference>
<dbReference type="GO" id="GO:0005794">
    <property type="term" value="C:Golgi apparatus"/>
    <property type="evidence" value="ECO:0007669"/>
    <property type="project" value="TreeGrafter"/>
</dbReference>
<dbReference type="InterPro" id="IPR007705">
    <property type="entry name" value="Vesicle_trsprt_v-SNARE_N"/>
</dbReference>
<keyword evidence="4 10" id="KW-0812">Transmembrane</keyword>
<evidence type="ECO:0000256" key="9">
    <source>
        <dbReference type="SAM" id="Coils"/>
    </source>
</evidence>
<dbReference type="AlphaFoldDB" id="A0A6B2LFS7"/>
<dbReference type="GO" id="GO:0005789">
    <property type="term" value="C:endoplasmic reticulum membrane"/>
    <property type="evidence" value="ECO:0007669"/>
    <property type="project" value="TreeGrafter"/>
</dbReference>
<evidence type="ECO:0000256" key="4">
    <source>
        <dbReference type="ARBA" id="ARBA00022692"/>
    </source>
</evidence>
<dbReference type="PANTHER" id="PTHR21230">
    <property type="entry name" value="VESICLE TRANSPORT V-SNARE PROTEIN VTI1-RELATED"/>
    <property type="match status" value="1"/>
</dbReference>
<dbReference type="GO" id="GO:0005484">
    <property type="term" value="F:SNAP receptor activity"/>
    <property type="evidence" value="ECO:0007669"/>
    <property type="project" value="TreeGrafter"/>
</dbReference>
<dbReference type="SUPFAM" id="SSF58038">
    <property type="entry name" value="SNARE fusion complex"/>
    <property type="match status" value="1"/>
</dbReference>
<keyword evidence="6 10" id="KW-1133">Transmembrane helix</keyword>
<dbReference type="Pfam" id="PF05008">
    <property type="entry name" value="V-SNARE"/>
    <property type="match status" value="1"/>
</dbReference>